<accession>A0A7I7K5W2</accession>
<evidence type="ECO:0000313" key="2">
    <source>
        <dbReference type="EMBL" id="BBX19457.1"/>
    </source>
</evidence>
<evidence type="ECO:0000313" key="3">
    <source>
        <dbReference type="Proteomes" id="UP000467006"/>
    </source>
</evidence>
<evidence type="ECO:0000256" key="1">
    <source>
        <dbReference type="SAM" id="MobiDB-lite"/>
    </source>
</evidence>
<dbReference type="InterPro" id="IPR035897">
    <property type="entry name" value="Toll_tir_struct_dom_sf"/>
</dbReference>
<name>A0A7I7K5W2_9MYCO</name>
<dbReference type="Proteomes" id="UP000467006">
    <property type="component" value="Chromosome"/>
</dbReference>
<dbReference type="Gene3D" id="3.40.50.10140">
    <property type="entry name" value="Toll/interleukin-1 receptor homology (TIR) domain"/>
    <property type="match status" value="1"/>
</dbReference>
<dbReference type="OrthoDB" id="414967at2"/>
<dbReference type="EMBL" id="AP022563">
    <property type="protein sequence ID" value="BBX19457.1"/>
    <property type="molecule type" value="Genomic_DNA"/>
</dbReference>
<feature type="region of interest" description="Disordered" evidence="1">
    <location>
        <begin position="154"/>
        <end position="182"/>
    </location>
</feature>
<gene>
    <name evidence="2" type="ORF">MDUV_43170</name>
</gene>
<organism evidence="2 3">
    <name type="scientific">Mycolicibacterium duvalii</name>
    <dbReference type="NCBI Taxonomy" id="39688"/>
    <lineage>
        <taxon>Bacteria</taxon>
        <taxon>Bacillati</taxon>
        <taxon>Actinomycetota</taxon>
        <taxon>Actinomycetes</taxon>
        <taxon>Mycobacteriales</taxon>
        <taxon>Mycobacteriaceae</taxon>
        <taxon>Mycolicibacterium</taxon>
    </lineage>
</organism>
<reference evidence="2 3" key="1">
    <citation type="journal article" date="2019" name="Emerg. Microbes Infect.">
        <title>Comprehensive subspecies identification of 175 nontuberculous mycobacteria species based on 7547 genomic profiles.</title>
        <authorList>
            <person name="Matsumoto Y."/>
            <person name="Kinjo T."/>
            <person name="Motooka D."/>
            <person name="Nabeya D."/>
            <person name="Jung N."/>
            <person name="Uechi K."/>
            <person name="Horii T."/>
            <person name="Iida T."/>
            <person name="Fujita J."/>
            <person name="Nakamura S."/>
        </authorList>
    </citation>
    <scope>NUCLEOTIDE SEQUENCE [LARGE SCALE GENOMIC DNA]</scope>
    <source>
        <strain evidence="2 3">JCM 6396</strain>
    </source>
</reference>
<proteinExistence type="predicted"/>
<dbReference type="InterPro" id="IPR000157">
    <property type="entry name" value="TIR_dom"/>
</dbReference>
<dbReference type="SUPFAM" id="SSF52200">
    <property type="entry name" value="Toll/Interleukin receptor TIR domain"/>
    <property type="match status" value="1"/>
</dbReference>
<keyword evidence="3" id="KW-1185">Reference proteome</keyword>
<dbReference type="AlphaFoldDB" id="A0A7I7K5W2"/>
<dbReference type="Pfam" id="PF13676">
    <property type="entry name" value="TIR_2"/>
    <property type="match status" value="1"/>
</dbReference>
<dbReference type="PROSITE" id="PS50104">
    <property type="entry name" value="TIR"/>
    <property type="match status" value="1"/>
</dbReference>
<dbReference type="KEGG" id="mdu:MDUV_43170"/>
<sequence length="398" mass="43903">MRDSSPFPRLSGRTTTIAIMGASAKKDFFISYNQADSDIAQWIAWILEDNGYSVVIEAWDFRAGGNFVVEMDRGLVQCERMIVVMSPHYLSANYTVPEWAEKFAKDPQGIRRAVIPVVVEPCEPSGLLQQLIRIEIVGLDRDAAKKELLAQLAPGRAKPATEPPFPERITRHRTPTKRATSETTLEWRPIDDSLKTRWRRTDRRAGYDSPTLELHTLCINPTALESRQLRVLPESLAAAARLGGLFEQSEGLQTAATEDCAGVQSVEHQGGKGITVYRDREIVSWTPLPKAFMGAVFDESDVTSRLAAMLGLHIKTGLIECDQIAIGVSVEPLSTLIVGAVAEVVQRNSAQFVFVMTPDATARIEPIDAVSLEALTRHTDEVADELTAKLALRIGSLR</sequence>
<protein>
    <submittedName>
        <fullName evidence="2">Uncharacterized protein</fullName>
    </submittedName>
</protein>
<dbReference type="GO" id="GO:0007165">
    <property type="term" value="P:signal transduction"/>
    <property type="evidence" value="ECO:0007669"/>
    <property type="project" value="InterPro"/>
</dbReference>